<dbReference type="Proteomes" id="UP001151002">
    <property type="component" value="Unassembled WGS sequence"/>
</dbReference>
<keyword evidence="2" id="KW-1185">Reference proteome</keyword>
<organism evidence="1 2">
    <name type="scientific">Paractinoplanes pyxinae</name>
    <dbReference type="NCBI Taxonomy" id="2997416"/>
    <lineage>
        <taxon>Bacteria</taxon>
        <taxon>Bacillati</taxon>
        <taxon>Actinomycetota</taxon>
        <taxon>Actinomycetes</taxon>
        <taxon>Micromonosporales</taxon>
        <taxon>Micromonosporaceae</taxon>
        <taxon>Paractinoplanes</taxon>
    </lineage>
</organism>
<reference evidence="1" key="1">
    <citation type="submission" date="2022-11" db="EMBL/GenBank/DDBJ databases">
        <authorList>
            <person name="Somphong A."/>
            <person name="Phongsopitanun W."/>
        </authorList>
    </citation>
    <scope>NUCLEOTIDE SEQUENCE</scope>
    <source>
        <strain evidence="1">Pm04-4</strain>
    </source>
</reference>
<accession>A0ABT4B0B6</accession>
<evidence type="ECO:0000313" key="2">
    <source>
        <dbReference type="Proteomes" id="UP001151002"/>
    </source>
</evidence>
<name>A0ABT4B0B6_9ACTN</name>
<dbReference type="RefSeq" id="WP_267563142.1">
    <property type="nucleotide sequence ID" value="NZ_JAPNTZ010000004.1"/>
</dbReference>
<evidence type="ECO:0008006" key="3">
    <source>
        <dbReference type="Google" id="ProtNLM"/>
    </source>
</evidence>
<comment type="caution">
    <text evidence="1">The sequence shown here is derived from an EMBL/GenBank/DDBJ whole genome shotgun (WGS) entry which is preliminary data.</text>
</comment>
<sequence>MPESVDLSSPAARREVLRSVDVDDPRPHHDVLRRIFDLERDWREGRDHGEDDEFEQIYLAAFLLFLIGDPADSPRLYAAKFRTGDMDLGIGFDAQAIFGAGRSETLDWLRANGHTDEYDHLVRWLAESEDPRIEDWSRYRREYFYSADGVLELDELGGPHGSSAAAS</sequence>
<protein>
    <recommendedName>
        <fullName evidence="3">DUF4375 domain-containing protein</fullName>
    </recommendedName>
</protein>
<evidence type="ECO:0000313" key="1">
    <source>
        <dbReference type="EMBL" id="MCY1139063.1"/>
    </source>
</evidence>
<dbReference type="EMBL" id="JAPNTZ010000004">
    <property type="protein sequence ID" value="MCY1139063.1"/>
    <property type="molecule type" value="Genomic_DNA"/>
</dbReference>
<proteinExistence type="predicted"/>
<gene>
    <name evidence="1" type="ORF">OWR29_13785</name>
</gene>